<evidence type="ECO:0000256" key="5">
    <source>
        <dbReference type="PROSITE-ProRule" id="PRU00283"/>
    </source>
</evidence>
<feature type="region of interest" description="Disordered" evidence="7">
    <location>
        <begin position="1"/>
        <end position="65"/>
    </location>
</feature>
<dbReference type="EMBL" id="JANBUW010000010">
    <property type="protein sequence ID" value="KAJ2851610.1"/>
    <property type="molecule type" value="Genomic_DNA"/>
</dbReference>
<dbReference type="GO" id="GO:0005871">
    <property type="term" value="C:kinesin complex"/>
    <property type="evidence" value="ECO:0007669"/>
    <property type="project" value="TreeGrafter"/>
</dbReference>
<dbReference type="GO" id="GO:0016887">
    <property type="term" value="F:ATP hydrolysis activity"/>
    <property type="evidence" value="ECO:0007669"/>
    <property type="project" value="TreeGrafter"/>
</dbReference>
<organism evidence="9 10">
    <name type="scientific">Coemansia brasiliensis</name>
    <dbReference type="NCBI Taxonomy" id="2650707"/>
    <lineage>
        <taxon>Eukaryota</taxon>
        <taxon>Fungi</taxon>
        <taxon>Fungi incertae sedis</taxon>
        <taxon>Zoopagomycota</taxon>
        <taxon>Kickxellomycotina</taxon>
        <taxon>Kickxellomycetes</taxon>
        <taxon>Kickxellales</taxon>
        <taxon>Kickxellaceae</taxon>
        <taxon>Coemansia</taxon>
    </lineage>
</organism>
<dbReference type="InterPro" id="IPR036961">
    <property type="entry name" value="Kinesin_motor_dom_sf"/>
</dbReference>
<dbReference type="InterPro" id="IPR027640">
    <property type="entry name" value="Kinesin-like_fam"/>
</dbReference>
<feature type="region of interest" description="Disordered" evidence="7">
    <location>
        <begin position="339"/>
        <end position="373"/>
    </location>
</feature>
<evidence type="ECO:0000259" key="8">
    <source>
        <dbReference type="PROSITE" id="PS50067"/>
    </source>
</evidence>
<dbReference type="InterPro" id="IPR001752">
    <property type="entry name" value="Kinesin_motor_dom"/>
</dbReference>
<dbReference type="GO" id="GO:0007018">
    <property type="term" value="P:microtubule-based movement"/>
    <property type="evidence" value="ECO:0007669"/>
    <property type="project" value="InterPro"/>
</dbReference>
<feature type="binding site" evidence="5">
    <location>
        <begin position="211"/>
        <end position="218"/>
    </location>
    <ligand>
        <name>ATP</name>
        <dbReference type="ChEBI" id="CHEBI:30616"/>
    </ligand>
</feature>
<dbReference type="SUPFAM" id="SSF52540">
    <property type="entry name" value="P-loop containing nucleoside triphosphate hydrolases"/>
    <property type="match status" value="1"/>
</dbReference>
<dbReference type="InterPro" id="IPR027417">
    <property type="entry name" value="P-loop_NTPase"/>
</dbReference>
<reference evidence="9" key="1">
    <citation type="submission" date="2022-07" db="EMBL/GenBank/DDBJ databases">
        <title>Phylogenomic reconstructions and comparative analyses of Kickxellomycotina fungi.</title>
        <authorList>
            <person name="Reynolds N.K."/>
            <person name="Stajich J.E."/>
            <person name="Barry K."/>
            <person name="Grigoriev I.V."/>
            <person name="Crous P."/>
            <person name="Smith M.E."/>
        </authorList>
    </citation>
    <scope>NUCLEOTIDE SEQUENCE</scope>
    <source>
        <strain evidence="9">NRRL 1566</strain>
    </source>
</reference>
<feature type="region of interest" description="Disordered" evidence="7">
    <location>
        <begin position="1460"/>
        <end position="1487"/>
    </location>
</feature>
<feature type="region of interest" description="Disordered" evidence="7">
    <location>
        <begin position="1179"/>
        <end position="1221"/>
    </location>
</feature>
<feature type="coiled-coil region" evidence="6">
    <location>
        <begin position="760"/>
        <end position="853"/>
    </location>
</feature>
<dbReference type="Pfam" id="PF00225">
    <property type="entry name" value="Kinesin"/>
    <property type="match status" value="1"/>
</dbReference>
<dbReference type="GO" id="GO:0005524">
    <property type="term" value="F:ATP binding"/>
    <property type="evidence" value="ECO:0007669"/>
    <property type="project" value="UniProtKB-UniRule"/>
</dbReference>
<dbReference type="PANTHER" id="PTHR24115">
    <property type="entry name" value="KINESIN-RELATED"/>
    <property type="match status" value="1"/>
</dbReference>
<dbReference type="SMART" id="SM00129">
    <property type="entry name" value="KISc"/>
    <property type="match status" value="1"/>
</dbReference>
<dbReference type="GO" id="GO:0003777">
    <property type="term" value="F:microtubule motor activity"/>
    <property type="evidence" value="ECO:0007669"/>
    <property type="project" value="InterPro"/>
</dbReference>
<keyword evidence="10" id="KW-1185">Reference proteome</keyword>
<evidence type="ECO:0000313" key="10">
    <source>
        <dbReference type="Proteomes" id="UP001139887"/>
    </source>
</evidence>
<accession>A0A9W8M0U2</accession>
<feature type="coiled-coil region" evidence="6">
    <location>
        <begin position="920"/>
        <end position="975"/>
    </location>
</feature>
<proteinExistence type="inferred from homology"/>
<comment type="caution">
    <text evidence="9">The sequence shown here is derived from an EMBL/GenBank/DDBJ whole genome shotgun (WGS) entry which is preliminary data.</text>
</comment>
<evidence type="ECO:0000256" key="7">
    <source>
        <dbReference type="SAM" id="MobiDB-lite"/>
    </source>
</evidence>
<dbReference type="Proteomes" id="UP001139887">
    <property type="component" value="Unassembled WGS sequence"/>
</dbReference>
<dbReference type="PROSITE" id="PS50067">
    <property type="entry name" value="KINESIN_MOTOR_2"/>
    <property type="match status" value="1"/>
</dbReference>
<evidence type="ECO:0000256" key="4">
    <source>
        <dbReference type="ARBA" id="ARBA00023175"/>
    </source>
</evidence>
<dbReference type="PANTHER" id="PTHR24115:SF1008">
    <property type="entry name" value="KINESIN-LIKE PROTEIN SUBITO"/>
    <property type="match status" value="1"/>
</dbReference>
<name>A0A9W8M0U2_9FUNG</name>
<feature type="region of interest" description="Disordered" evidence="7">
    <location>
        <begin position="1101"/>
        <end position="1120"/>
    </location>
</feature>
<dbReference type="Gene3D" id="3.40.850.10">
    <property type="entry name" value="Kinesin motor domain"/>
    <property type="match status" value="2"/>
</dbReference>
<feature type="region of interest" description="Disordered" evidence="7">
    <location>
        <begin position="650"/>
        <end position="724"/>
    </location>
</feature>
<evidence type="ECO:0000256" key="2">
    <source>
        <dbReference type="ARBA" id="ARBA00022741"/>
    </source>
</evidence>
<gene>
    <name evidence="9" type="ORF">IWW36_000933</name>
</gene>
<evidence type="ECO:0000256" key="1">
    <source>
        <dbReference type="ARBA" id="ARBA00022701"/>
    </source>
</evidence>
<comment type="similarity">
    <text evidence="5">Belongs to the TRAFAC class myosin-kinesin ATPase superfamily. Kinesin family.</text>
</comment>
<feature type="domain" description="Kinesin motor" evidence="8">
    <location>
        <begin position="125"/>
        <end position="594"/>
    </location>
</feature>
<feature type="compositionally biased region" description="Polar residues" evidence="7">
    <location>
        <begin position="656"/>
        <end position="669"/>
    </location>
</feature>
<feature type="compositionally biased region" description="Basic residues" evidence="7">
    <location>
        <begin position="348"/>
        <end position="359"/>
    </location>
</feature>
<protein>
    <recommendedName>
        <fullName evidence="8">Kinesin motor domain-containing protein</fullName>
    </recommendedName>
</protein>
<keyword evidence="3 5" id="KW-0067">ATP-binding</keyword>
<dbReference type="PRINTS" id="PR00380">
    <property type="entry name" value="KINESINHEAVY"/>
</dbReference>
<feature type="region of interest" description="Disordered" evidence="7">
    <location>
        <begin position="601"/>
        <end position="633"/>
    </location>
</feature>
<dbReference type="GO" id="GO:0005874">
    <property type="term" value="C:microtubule"/>
    <property type="evidence" value="ECO:0007669"/>
    <property type="project" value="UniProtKB-KW"/>
</dbReference>
<dbReference type="GO" id="GO:0005634">
    <property type="term" value="C:nucleus"/>
    <property type="evidence" value="ECO:0007669"/>
    <property type="project" value="TreeGrafter"/>
</dbReference>
<feature type="compositionally biased region" description="Polar residues" evidence="7">
    <location>
        <begin position="1186"/>
        <end position="1202"/>
    </location>
</feature>
<evidence type="ECO:0000256" key="6">
    <source>
        <dbReference type="SAM" id="Coils"/>
    </source>
</evidence>
<feature type="region of interest" description="Disordered" evidence="7">
    <location>
        <begin position="1337"/>
        <end position="1389"/>
    </location>
</feature>
<dbReference type="GO" id="GO:0008017">
    <property type="term" value="F:microtubule binding"/>
    <property type="evidence" value="ECO:0007669"/>
    <property type="project" value="InterPro"/>
</dbReference>
<feature type="compositionally biased region" description="Acidic residues" evidence="7">
    <location>
        <begin position="1355"/>
        <end position="1381"/>
    </location>
</feature>
<dbReference type="OrthoDB" id="123929at2759"/>
<keyword evidence="6" id="KW-0175">Coiled coil</keyword>
<keyword evidence="4 5" id="KW-0505">Motor protein</keyword>
<sequence>MAPRKGASRRANGGGKKTTRKGNVKATASSEGSADEIPQTPQRAPISLKSPYRLPANTPQAGGSKETRQIFTPLFGRKYTKSTIDLQHTPQQPKTPANDFMRVAVSRTPYTARRAISEYKEARDPIRTYVRLKPADPSLFSDSLPKSLLQVVSDKEVEINKGLADPSLCERYLFAGVLPTLAKQPRVFEVCAMPVIRDLFMGFNTLLFTYGITNSGKTFTVQGNSSVPGLLPRSIKGILDTLDRHQVQGDFAVRTKYATQVEYCSDPRVTNPTFRRAPGEDAWLAGLEQMDQVDIADITQELEQENGEWVYQLYVSYFEVYNEMIYDLLDLSTLTTVQVKTEDAQPRTRTRGKRGQGRRKREDPEDPTSMSAAQIAGLPRTALLLRSEGGRGSEAFVDGVTEVRVRSVRDMVRVLQHGQMRRAVHATGLNAGSSRSHALFQAKLIKIRKDASIVPLNAVPKDAQASIRTLTIVDLAGSERAKRTQNQGERLAEAGKINVSLMTLKKCLDVKRYNSGLDSEAPQQQQQLVPYNESKVTRLFQPALEGGAKTVMVVCIDPYEHALDSDSQTTLNLHSQALAETKNVLDFARVASSLVTRVRHADEPISEPTTVDEQESPTMQGLRNGPVDRDADESEDEIFFDTGLARMVSGGRKRTSSSAQMANKGTQTDEAAVGGTKRQRRDLGGDWQHPSPAQPAPARLYAPQPPKHCSAQCEPPAQLMGSEEPTEWQTITKNSQFSFEIAADQTAPLQLTQGLTKGSEKKLREALSAVQAQLHEEQQARSREVDELANYAEALEMMANELRSKNAKLQEQVVRVEEETRAEAAEFFVTRIEQLQQQAGERLQDELQLAEQKAAHKLDILSRLRLLRGNESDEDSDEALNAAEVPTVSPRTAVRRAVSRAASKKANKMGSVSAGEGRELMTLRLKLESQEAQISSQNTQLEMVAQARAADRSRIEALEHALVEANSRAATHEARLMRLTSAHSADAELAATRVHEQERAALLAQITMLKQQLRDSETHSLRARRQWETQELLPVQERLRMMVDSASQTKSTDVSAAEALERAERDRDNAWAWWTREQERSSQLCAQNDVLMREIRHLRAQVQQQEQERPASPHISVHSECLSDTDESFCNVTIDPAQAQSAANGGNPPALATTSRSQLSINGNRHMNALDRVISRGGRVLHRNPTAKNLTSARESTESVAPSSLISPTSESSKREGRAKRVVSRVLNLTPSSKRGESVRPYMAGRFANTDSAVGSYSAEVFSFQNGANAADFESRARGNTIESVDSSMGDLRQHKVRSIVYSGPIVAHKTGGVSVTFTSQEVHDLPLGAEPIMEQSEEDDAVSHKQEVSQSLPEQDEDVEMANSDEDNGDDEASGDEDNEQLGSLDPGLMEIPSMASLQSTVKKKRKLHAVRTVHDIGSPENELDDRLVGAPSKSTVESQKELGHTPAALGNRISKAAIPHESKQPVLFTPVRTRSRGKLNESMDDLDEQNIKDKDSIFTTPMKMLNRLRHRKK</sequence>
<evidence type="ECO:0000256" key="3">
    <source>
        <dbReference type="ARBA" id="ARBA00022840"/>
    </source>
</evidence>
<keyword evidence="2 5" id="KW-0547">Nucleotide-binding</keyword>
<evidence type="ECO:0000313" key="9">
    <source>
        <dbReference type="EMBL" id="KAJ2851610.1"/>
    </source>
</evidence>
<keyword evidence="1" id="KW-0493">Microtubule</keyword>